<evidence type="ECO:0000256" key="3">
    <source>
        <dbReference type="ARBA" id="ARBA00022801"/>
    </source>
</evidence>
<proteinExistence type="inferred from homology"/>
<dbReference type="InterPro" id="IPR000209">
    <property type="entry name" value="Peptidase_S8/S53_dom"/>
</dbReference>
<dbReference type="GO" id="GO:0004252">
    <property type="term" value="F:serine-type endopeptidase activity"/>
    <property type="evidence" value="ECO:0007669"/>
    <property type="project" value="InterPro"/>
</dbReference>
<dbReference type="PANTHER" id="PTHR42884">
    <property type="entry name" value="PROPROTEIN CONVERTASE SUBTILISIN/KEXIN-RELATED"/>
    <property type="match status" value="1"/>
</dbReference>
<accession>A0A7D9JAC0</accession>
<keyword evidence="2" id="KW-0645">Protease</keyword>
<feature type="non-terminal residue" evidence="10">
    <location>
        <position position="219"/>
    </location>
</feature>
<feature type="domain" description="Peptidase S8/S53" evidence="8">
    <location>
        <begin position="167"/>
        <end position="212"/>
    </location>
</feature>
<dbReference type="InterPro" id="IPR032815">
    <property type="entry name" value="S8_pro-domain"/>
</dbReference>
<keyword evidence="4" id="KW-0720">Serine protease</keyword>
<evidence type="ECO:0000256" key="5">
    <source>
        <dbReference type="ARBA" id="ARBA00023157"/>
    </source>
</evidence>
<evidence type="ECO:0000256" key="6">
    <source>
        <dbReference type="PROSITE-ProRule" id="PRU01240"/>
    </source>
</evidence>
<comment type="caution">
    <text evidence="10">The sequence shown here is derived from an EMBL/GenBank/DDBJ whole genome shotgun (WGS) entry which is preliminary data.</text>
</comment>
<evidence type="ECO:0000256" key="1">
    <source>
        <dbReference type="ARBA" id="ARBA00005325"/>
    </source>
</evidence>
<dbReference type="Proteomes" id="UP001152795">
    <property type="component" value="Unassembled WGS sequence"/>
</dbReference>
<evidence type="ECO:0000313" key="11">
    <source>
        <dbReference type="Proteomes" id="UP001152795"/>
    </source>
</evidence>
<dbReference type="GO" id="GO:0016485">
    <property type="term" value="P:protein processing"/>
    <property type="evidence" value="ECO:0007669"/>
    <property type="project" value="TreeGrafter"/>
</dbReference>
<dbReference type="PROSITE" id="PS51892">
    <property type="entry name" value="SUBTILASE"/>
    <property type="match status" value="1"/>
</dbReference>
<name>A0A7D9JAC0_PARCT</name>
<keyword evidence="5" id="KW-1015">Disulfide bond</keyword>
<dbReference type="OrthoDB" id="6255718at2759"/>
<dbReference type="Pfam" id="PF16470">
    <property type="entry name" value="S8_pro-domain"/>
    <property type="match status" value="1"/>
</dbReference>
<evidence type="ECO:0000259" key="9">
    <source>
        <dbReference type="Pfam" id="PF16470"/>
    </source>
</evidence>
<protein>
    <submittedName>
        <fullName evidence="10">PC3-like endoprotease variant B</fullName>
    </submittedName>
</protein>
<reference evidence="10" key="1">
    <citation type="submission" date="2020-04" db="EMBL/GenBank/DDBJ databases">
        <authorList>
            <person name="Alioto T."/>
            <person name="Alioto T."/>
            <person name="Gomez Garrido J."/>
        </authorList>
    </citation>
    <scope>NUCLEOTIDE SEQUENCE</scope>
    <source>
        <strain evidence="10">A484AB</strain>
    </source>
</reference>
<evidence type="ECO:0000313" key="10">
    <source>
        <dbReference type="EMBL" id="CAB4025422.1"/>
    </source>
</evidence>
<organism evidence="10 11">
    <name type="scientific">Paramuricea clavata</name>
    <name type="common">Red gorgonian</name>
    <name type="synonym">Violescent sea-whip</name>
    <dbReference type="NCBI Taxonomy" id="317549"/>
    <lineage>
        <taxon>Eukaryota</taxon>
        <taxon>Metazoa</taxon>
        <taxon>Cnidaria</taxon>
        <taxon>Anthozoa</taxon>
        <taxon>Octocorallia</taxon>
        <taxon>Malacalcyonacea</taxon>
        <taxon>Plexauridae</taxon>
        <taxon>Paramuricea</taxon>
    </lineage>
</organism>
<dbReference type="InterPro" id="IPR023827">
    <property type="entry name" value="Peptidase_S8_Asp-AS"/>
</dbReference>
<keyword evidence="3" id="KW-0378">Hydrolase</keyword>
<evidence type="ECO:0000256" key="7">
    <source>
        <dbReference type="SAM" id="MobiDB-lite"/>
    </source>
</evidence>
<dbReference type="Gene3D" id="3.30.70.850">
    <property type="entry name" value="Peptidase S8, pro-domain"/>
    <property type="match status" value="1"/>
</dbReference>
<dbReference type="PROSITE" id="PS00136">
    <property type="entry name" value="SUBTILASE_ASP"/>
    <property type="match status" value="1"/>
</dbReference>
<evidence type="ECO:0000259" key="8">
    <source>
        <dbReference type="Pfam" id="PF00082"/>
    </source>
</evidence>
<dbReference type="GO" id="GO:0005802">
    <property type="term" value="C:trans-Golgi network"/>
    <property type="evidence" value="ECO:0007669"/>
    <property type="project" value="TreeGrafter"/>
</dbReference>
<dbReference type="GO" id="GO:0000139">
    <property type="term" value="C:Golgi membrane"/>
    <property type="evidence" value="ECO:0007669"/>
    <property type="project" value="TreeGrafter"/>
</dbReference>
<dbReference type="Gene3D" id="3.40.50.200">
    <property type="entry name" value="Peptidase S8/S53 domain"/>
    <property type="match status" value="1"/>
</dbReference>
<comment type="similarity">
    <text evidence="1">Belongs to the peptidase S8 family. Furin subfamily.</text>
</comment>
<evidence type="ECO:0000256" key="2">
    <source>
        <dbReference type="ARBA" id="ARBA00022670"/>
    </source>
</evidence>
<feature type="region of interest" description="Disordered" evidence="7">
    <location>
        <begin position="185"/>
        <end position="213"/>
    </location>
</feature>
<dbReference type="PANTHER" id="PTHR42884:SF23">
    <property type="entry name" value="FURIN-LIKE PROTEASE 2"/>
    <property type="match status" value="1"/>
</dbReference>
<dbReference type="InterPro" id="IPR038466">
    <property type="entry name" value="S8_pro-domain_sf"/>
</dbReference>
<keyword evidence="11" id="KW-1185">Reference proteome</keyword>
<feature type="compositionally biased region" description="Basic and acidic residues" evidence="7">
    <location>
        <begin position="199"/>
        <end position="209"/>
    </location>
</feature>
<dbReference type="SUPFAM" id="SSF54897">
    <property type="entry name" value="Protease propeptides/inhibitors"/>
    <property type="match status" value="1"/>
</dbReference>
<dbReference type="InterPro" id="IPR036852">
    <property type="entry name" value="Peptidase_S8/S53_dom_sf"/>
</dbReference>
<dbReference type="AlphaFoldDB" id="A0A7D9JAC0"/>
<evidence type="ECO:0000256" key="4">
    <source>
        <dbReference type="ARBA" id="ARBA00022825"/>
    </source>
</evidence>
<gene>
    <name evidence="10" type="ORF">PACLA_8A026281</name>
</gene>
<feature type="domain" description="Peptidase S8 pro-domain" evidence="9">
    <location>
        <begin position="48"/>
        <end position="126"/>
    </location>
</feature>
<dbReference type="SUPFAM" id="SSF52743">
    <property type="entry name" value="Subtilisin-like"/>
    <property type="match status" value="1"/>
</dbReference>
<comment type="caution">
    <text evidence="6">Lacks conserved residue(s) required for the propagation of feature annotation.</text>
</comment>
<dbReference type="Pfam" id="PF00082">
    <property type="entry name" value="Peptidase_S8"/>
    <property type="match status" value="1"/>
</dbReference>
<dbReference type="EMBL" id="CACRXK020013594">
    <property type="protein sequence ID" value="CAB4025422.1"/>
    <property type="molecule type" value="Genomic_DNA"/>
</dbReference>
<sequence>MFQKCGGIHGQCKVGLVCYPKMQICLPSGIGYLIQAKESEKDGYFTNTWAVELHEPAEEEDLNRIAKKHGFILLDKIGSLKNHFHLRHDDVKELHHKHAQEKTDLLMLEKEVKDATQQKYIHRMKRDGIPTDPKFGEMWYLLNSGQTGGPVGVDTNVLPVWKSGITGRGVVISVLDDGLDHTHPDLSPNYLPEASYDFNSHDADPSPRDEDPDNWYVAL</sequence>